<accession>A0A4E9EBD4</accession>
<name>A0A4E9EBD4_GIBZA</name>
<dbReference type="SUPFAM" id="SSF51445">
    <property type="entry name" value="(Trans)glycosidases"/>
    <property type="match status" value="1"/>
</dbReference>
<dbReference type="EMBL" id="CAAKMV010000137">
    <property type="protein sequence ID" value="VIO59040.1"/>
    <property type="molecule type" value="Genomic_DNA"/>
</dbReference>
<dbReference type="Gene3D" id="3.20.20.80">
    <property type="entry name" value="Glycosidases"/>
    <property type="match status" value="1"/>
</dbReference>
<proteinExistence type="predicted"/>
<sequence>MYPNSLTAIAALSFVPYVASQAQGTATVNLAQGIGKPQALGSGFIYGFPDNGTHADNAIPDNLVTDIKFNANRGGGAQIPAPGWATGGFKGYQGRFQSTLSNYLTTRKYNADFILLPHDLWGADGGQSSASPFPGDNGNFTEMEVFWKQLISDLKANNMLQGLVIDVWNEPDETPFWNRPWPQYLDYYNRATKLIRQVQGEPRLTYGIYRKELPGAVLSGPSMADSPNLRNSKWSTWVESVAGNGTVPDRFSWHQIGTGSREPDLTIPDFATLRGRFGVPMKPVDVNEYATLKEQNPANSVYYLAQLERYNIRGLRANWASGSELHNWMGNLVYSTTGTSTGTYYPNGEWQVYKYYAAMTGERVSTVAAADKKFDVFAAKDGKTVKILAGTRTIKAAYDITVNGLSAVGFPKQGTVKVRTLRFDWAGPKGKMGNPVDVGTAVVTYSSDKLTISVNPPTDSTAFAYELSV</sequence>
<evidence type="ECO:0008006" key="3">
    <source>
        <dbReference type="Google" id="ProtNLM"/>
    </source>
</evidence>
<dbReference type="InterPro" id="IPR017853">
    <property type="entry name" value="GH"/>
</dbReference>
<protein>
    <recommendedName>
        <fullName evidence="3">Glycoside hydrolase family 39 protein</fullName>
    </recommendedName>
</protein>
<feature type="chain" id="PRO_5026271589" description="Glycoside hydrolase family 39 protein" evidence="1">
    <location>
        <begin position="21"/>
        <end position="469"/>
    </location>
</feature>
<dbReference type="AlphaFoldDB" id="A0A4E9EBD4"/>
<keyword evidence="1" id="KW-0732">Signal</keyword>
<organism evidence="2">
    <name type="scientific">Gibberella zeae</name>
    <name type="common">Wheat head blight fungus</name>
    <name type="synonym">Fusarium graminearum</name>
    <dbReference type="NCBI Taxonomy" id="5518"/>
    <lineage>
        <taxon>Eukaryota</taxon>
        <taxon>Fungi</taxon>
        <taxon>Dikarya</taxon>
        <taxon>Ascomycota</taxon>
        <taxon>Pezizomycotina</taxon>
        <taxon>Sordariomycetes</taxon>
        <taxon>Hypocreomycetidae</taxon>
        <taxon>Hypocreales</taxon>
        <taxon>Nectriaceae</taxon>
        <taxon>Fusarium</taxon>
    </lineage>
</organism>
<evidence type="ECO:0000256" key="1">
    <source>
        <dbReference type="SAM" id="SignalP"/>
    </source>
</evidence>
<evidence type="ECO:0000313" key="2">
    <source>
        <dbReference type="EMBL" id="VIO59040.1"/>
    </source>
</evidence>
<gene>
    <name evidence="2" type="ORF">FUG_LOCUS331621</name>
</gene>
<feature type="signal peptide" evidence="1">
    <location>
        <begin position="1"/>
        <end position="20"/>
    </location>
</feature>
<reference evidence="2" key="1">
    <citation type="submission" date="2019-04" db="EMBL/GenBank/DDBJ databases">
        <authorList>
            <person name="Melise S."/>
            <person name="Noan J."/>
            <person name="Okalmin O."/>
        </authorList>
    </citation>
    <scope>NUCLEOTIDE SEQUENCE</scope>
    <source>
        <strain evidence="2">FN9</strain>
    </source>
</reference>